<dbReference type="InParanoid" id="F1A001"/>
<dbReference type="PANTHER" id="PTHR37517">
    <property type="entry name" value="TRANSMEMBRANE PROTEIN"/>
    <property type="match status" value="1"/>
</dbReference>
<proteinExistence type="predicted"/>
<name>F1A001_DICPU</name>
<dbReference type="RefSeq" id="XP_003292995.1">
    <property type="nucleotide sequence ID" value="XM_003292947.1"/>
</dbReference>
<keyword evidence="1" id="KW-0472">Membrane</keyword>
<dbReference type="AlphaFoldDB" id="F1A001"/>
<evidence type="ECO:0000313" key="2">
    <source>
        <dbReference type="EMBL" id="EGC30493.1"/>
    </source>
</evidence>
<dbReference type="GeneID" id="10510467"/>
<dbReference type="Proteomes" id="UP000001064">
    <property type="component" value="Unassembled WGS sequence"/>
</dbReference>
<dbReference type="EMBL" id="GL871325">
    <property type="protein sequence ID" value="EGC30493.1"/>
    <property type="molecule type" value="Genomic_DNA"/>
</dbReference>
<evidence type="ECO:0000313" key="3">
    <source>
        <dbReference type="Proteomes" id="UP000001064"/>
    </source>
</evidence>
<sequence>MYYYQTPINQNDIHSIDDNNKNHKRRKNAIVQLDYSKDYSYSITFLVLGIFFFLPLIFNMAYIRSPNNKARNIALASLILASCQFVTIIFVTAVLCSTNYSDNNHYYNNHYY</sequence>
<keyword evidence="3" id="KW-1185">Reference proteome</keyword>
<dbReference type="FunCoup" id="F1A001">
    <property type="interactions" value="936"/>
</dbReference>
<dbReference type="PANTHER" id="PTHR37517:SF3">
    <property type="entry name" value="TRANSMEMBRANE PROTEIN"/>
    <property type="match status" value="1"/>
</dbReference>
<protein>
    <submittedName>
        <fullName evidence="2">Uncharacterized protein</fullName>
    </submittedName>
</protein>
<organism evidence="2 3">
    <name type="scientific">Dictyostelium purpureum</name>
    <name type="common">Slime mold</name>
    <dbReference type="NCBI Taxonomy" id="5786"/>
    <lineage>
        <taxon>Eukaryota</taxon>
        <taxon>Amoebozoa</taxon>
        <taxon>Evosea</taxon>
        <taxon>Eumycetozoa</taxon>
        <taxon>Dictyostelia</taxon>
        <taxon>Dictyosteliales</taxon>
        <taxon>Dictyosteliaceae</taxon>
        <taxon>Dictyostelium</taxon>
    </lineage>
</organism>
<feature type="transmembrane region" description="Helical" evidence="1">
    <location>
        <begin position="73"/>
        <end position="95"/>
    </location>
</feature>
<gene>
    <name evidence="2" type="ORF">DICPUDRAFT_41377</name>
</gene>
<reference evidence="3" key="1">
    <citation type="journal article" date="2011" name="Genome Biol.">
        <title>Comparative genomics of the social amoebae Dictyostelium discoideum and Dictyostelium purpureum.</title>
        <authorList>
            <consortium name="US DOE Joint Genome Institute (JGI-PGF)"/>
            <person name="Sucgang R."/>
            <person name="Kuo A."/>
            <person name="Tian X."/>
            <person name="Salerno W."/>
            <person name="Parikh A."/>
            <person name="Feasley C.L."/>
            <person name="Dalin E."/>
            <person name="Tu H."/>
            <person name="Huang E."/>
            <person name="Barry K."/>
            <person name="Lindquist E."/>
            <person name="Shapiro H."/>
            <person name="Bruce D."/>
            <person name="Schmutz J."/>
            <person name="Salamov A."/>
            <person name="Fey P."/>
            <person name="Gaudet P."/>
            <person name="Anjard C."/>
            <person name="Babu M.M."/>
            <person name="Basu S."/>
            <person name="Bushmanova Y."/>
            <person name="van der Wel H."/>
            <person name="Katoh-Kurasawa M."/>
            <person name="Dinh C."/>
            <person name="Coutinho P.M."/>
            <person name="Saito T."/>
            <person name="Elias M."/>
            <person name="Schaap P."/>
            <person name="Kay R.R."/>
            <person name="Henrissat B."/>
            <person name="Eichinger L."/>
            <person name="Rivero F."/>
            <person name="Putnam N.H."/>
            <person name="West C.M."/>
            <person name="Loomis W.F."/>
            <person name="Chisholm R.L."/>
            <person name="Shaulsky G."/>
            <person name="Strassmann J.E."/>
            <person name="Queller D.C."/>
            <person name="Kuspa A."/>
            <person name="Grigoriev I.V."/>
        </authorList>
    </citation>
    <scope>NUCLEOTIDE SEQUENCE [LARGE SCALE GENOMIC DNA]</scope>
    <source>
        <strain evidence="3">QSDP1</strain>
    </source>
</reference>
<feature type="transmembrane region" description="Helical" evidence="1">
    <location>
        <begin position="39"/>
        <end position="61"/>
    </location>
</feature>
<dbReference type="eggNOG" id="ENOG502RIJD">
    <property type="taxonomic scope" value="Eukaryota"/>
</dbReference>
<keyword evidence="1" id="KW-0812">Transmembrane</keyword>
<dbReference type="OrthoDB" id="22669at2759"/>
<dbReference type="VEuPathDB" id="AmoebaDB:DICPUDRAFT_41377"/>
<evidence type="ECO:0000256" key="1">
    <source>
        <dbReference type="SAM" id="Phobius"/>
    </source>
</evidence>
<dbReference type="KEGG" id="dpp:DICPUDRAFT_41377"/>
<keyword evidence="1" id="KW-1133">Transmembrane helix</keyword>
<accession>F1A001</accession>